<dbReference type="InterPro" id="IPR001296">
    <property type="entry name" value="Glyco_trans_1"/>
</dbReference>
<comment type="caution">
    <text evidence="3">The sequence shown here is derived from an EMBL/GenBank/DDBJ whole genome shotgun (WGS) entry which is preliminary data.</text>
</comment>
<proteinExistence type="predicted"/>
<dbReference type="GO" id="GO:1901135">
    <property type="term" value="P:carbohydrate derivative metabolic process"/>
    <property type="evidence" value="ECO:0007669"/>
    <property type="project" value="UniProtKB-ARBA"/>
</dbReference>
<keyword evidence="4" id="KW-1185">Reference proteome</keyword>
<accession>A0A072N5J4</accession>
<dbReference type="Pfam" id="PF13439">
    <property type="entry name" value="Glyco_transf_4"/>
    <property type="match status" value="1"/>
</dbReference>
<organism evidence="3 4">
    <name type="scientific">Marinobacter nitratireducens</name>
    <dbReference type="NCBI Taxonomy" id="1137280"/>
    <lineage>
        <taxon>Bacteria</taxon>
        <taxon>Pseudomonadati</taxon>
        <taxon>Pseudomonadota</taxon>
        <taxon>Gammaproteobacteria</taxon>
        <taxon>Pseudomonadales</taxon>
        <taxon>Marinobacteraceae</taxon>
        <taxon>Marinobacter</taxon>
    </lineage>
</organism>
<dbReference type="STRING" id="1137280.D777_00857"/>
<dbReference type="PANTHER" id="PTHR12526">
    <property type="entry name" value="GLYCOSYLTRANSFERASE"/>
    <property type="match status" value="1"/>
</dbReference>
<dbReference type="OrthoDB" id="9768937at2"/>
<feature type="domain" description="Glycosyl transferase family 1" evidence="1">
    <location>
        <begin position="179"/>
        <end position="335"/>
    </location>
</feature>
<evidence type="ECO:0000313" key="3">
    <source>
        <dbReference type="EMBL" id="KEF32223.1"/>
    </source>
</evidence>
<dbReference type="InterPro" id="IPR028098">
    <property type="entry name" value="Glyco_trans_4-like_N"/>
</dbReference>
<dbReference type="CDD" id="cd03801">
    <property type="entry name" value="GT4_PimA-like"/>
    <property type="match status" value="1"/>
</dbReference>
<dbReference type="PATRIC" id="fig|1137280.3.peg.673"/>
<evidence type="ECO:0000259" key="2">
    <source>
        <dbReference type="Pfam" id="PF13439"/>
    </source>
</evidence>
<dbReference type="RefSeq" id="WP_036128735.1">
    <property type="nucleotide sequence ID" value="NZ_ANIE01000003.1"/>
</dbReference>
<reference evidence="3 4" key="1">
    <citation type="submission" date="2012-12" db="EMBL/GenBank/DDBJ databases">
        <title>Genome assembly of Marinobacter sp. AK21.</title>
        <authorList>
            <person name="Khatri I."/>
            <person name="Kumar R."/>
            <person name="Vaidya B."/>
            <person name="Subramanian S."/>
            <person name="Pinnaka A."/>
        </authorList>
    </citation>
    <scope>NUCLEOTIDE SEQUENCE [LARGE SCALE GENOMIC DNA]</scope>
    <source>
        <strain evidence="3 4">AK21</strain>
    </source>
</reference>
<dbReference type="GO" id="GO:0016757">
    <property type="term" value="F:glycosyltransferase activity"/>
    <property type="evidence" value="ECO:0007669"/>
    <property type="project" value="InterPro"/>
</dbReference>
<dbReference type="EMBL" id="ANIE01000003">
    <property type="protein sequence ID" value="KEF32223.1"/>
    <property type="molecule type" value="Genomic_DNA"/>
</dbReference>
<dbReference type="Gene3D" id="3.40.50.2000">
    <property type="entry name" value="Glycogen Phosphorylase B"/>
    <property type="match status" value="2"/>
</dbReference>
<sequence length="369" mass="40780">MSLTVTHIASGDLWAGAEVQVYQLIKALSETREINPTAIVFNHGVLANKLQSLGVPVTVADETSLSAYQMIQSIRCHIRSNGANVIHTHGFKENILGVTAQRLAGVRCSVRTVHGNPEHTRSWKKPVKRTLDGIDTLIGRWFQQGIVAVSKQLKELLERPYPGKTSLIHNFIDVQELSQEQHQPAEEKAGQVFTVGLVGRLVPVKRADLFIEALDLLRKRFGHNVRGVIIGDGPLRKSLEARTREHELDQHISFVGFLNPATPAIRQLDALLMPSDHEGLPMTLIEALALKIPVVAHDTGGIPEALDYGRCGTLVKEHSASGYAAALDRLIKQPADAQFKASAGESHVREHFDRRENVRKYIALYQSLT</sequence>
<gene>
    <name evidence="3" type="ORF">D777_00857</name>
</gene>
<dbReference type="Pfam" id="PF00534">
    <property type="entry name" value="Glycos_transf_1"/>
    <property type="match status" value="1"/>
</dbReference>
<evidence type="ECO:0000313" key="4">
    <source>
        <dbReference type="Proteomes" id="UP000035057"/>
    </source>
</evidence>
<evidence type="ECO:0000259" key="1">
    <source>
        <dbReference type="Pfam" id="PF00534"/>
    </source>
</evidence>
<dbReference type="SUPFAM" id="SSF53756">
    <property type="entry name" value="UDP-Glycosyltransferase/glycogen phosphorylase"/>
    <property type="match status" value="1"/>
</dbReference>
<keyword evidence="3" id="KW-0808">Transferase</keyword>
<dbReference type="Proteomes" id="UP000035057">
    <property type="component" value="Unassembled WGS sequence"/>
</dbReference>
<name>A0A072N5J4_9GAMM</name>
<dbReference type="AlphaFoldDB" id="A0A072N5J4"/>
<protein>
    <submittedName>
        <fullName evidence="3">Glycosyl transferase</fullName>
    </submittedName>
</protein>
<feature type="domain" description="Glycosyltransferase subfamily 4-like N-terminal" evidence="2">
    <location>
        <begin position="16"/>
        <end position="175"/>
    </location>
</feature>